<dbReference type="EMBL" id="VZAZ01000039">
    <property type="protein sequence ID" value="MQO55691.1"/>
    <property type="molecule type" value="Genomic_DNA"/>
</dbReference>
<keyword evidence="1 2" id="KW-0808">Transferase</keyword>
<dbReference type="PANTHER" id="PTHR32385">
    <property type="entry name" value="MANNOSYL PHOSPHORYLINOSITOL CERAMIDE SYNTHASE"/>
    <property type="match status" value="1"/>
</dbReference>
<dbReference type="GO" id="GO:0000030">
    <property type="term" value="F:mannosyltransferase activity"/>
    <property type="evidence" value="ECO:0007669"/>
    <property type="project" value="TreeGrafter"/>
</dbReference>
<evidence type="ECO:0000256" key="1">
    <source>
        <dbReference type="ARBA" id="ARBA00022679"/>
    </source>
</evidence>
<sequence>MIPKIIHYVWLGGGAKTPSVKRCIASWHKVMPDYEIKEWNESNFDINSVIWVKEAIQKKKWSLASDYIRHYAIYTEGGIYMDTDVMTYKSFDEFLGNSFFTSVEFHPQGFEVVGAKQIDDKGYPKNPRKGVQGMGLLAALYGAEKGNAFIKECMDFFGNRHFINSDGSLYEQEINPGIMARLLVKHGFRYVDKQQQLAGGMLILPSSVFAGDILCRTKESYAMHFMDNSWKEKNFKWWLKDYVKSLLPWIFRK</sequence>
<dbReference type="PANTHER" id="PTHR32385:SF15">
    <property type="entry name" value="INOSITOL PHOSPHOCERAMIDE MANNOSYLTRANSFERASE 1"/>
    <property type="match status" value="1"/>
</dbReference>
<organism evidence="2 3">
    <name type="scientific">Segatella copri</name>
    <dbReference type="NCBI Taxonomy" id="165179"/>
    <lineage>
        <taxon>Bacteria</taxon>
        <taxon>Pseudomonadati</taxon>
        <taxon>Bacteroidota</taxon>
        <taxon>Bacteroidia</taxon>
        <taxon>Bacteroidales</taxon>
        <taxon>Prevotellaceae</taxon>
        <taxon>Segatella</taxon>
    </lineage>
</organism>
<accession>A0A6A7VLZ8</accession>
<evidence type="ECO:0000313" key="3">
    <source>
        <dbReference type="Proteomes" id="UP000358159"/>
    </source>
</evidence>
<dbReference type="SUPFAM" id="SSF53448">
    <property type="entry name" value="Nucleotide-diphospho-sugar transferases"/>
    <property type="match status" value="1"/>
</dbReference>
<dbReference type="InterPro" id="IPR007577">
    <property type="entry name" value="GlycoTrfase_DXD_sugar-bd_CS"/>
</dbReference>
<dbReference type="AlphaFoldDB" id="A0A6A7VLZ8"/>
<comment type="caution">
    <text evidence="2">The sequence shown here is derived from an EMBL/GenBank/DDBJ whole genome shotgun (WGS) entry which is preliminary data.</text>
</comment>
<dbReference type="GO" id="GO:0051999">
    <property type="term" value="P:mannosyl-inositol phosphorylceramide biosynthetic process"/>
    <property type="evidence" value="ECO:0007669"/>
    <property type="project" value="TreeGrafter"/>
</dbReference>
<gene>
    <name evidence="2" type="ORF">F7D42_08220</name>
</gene>
<reference evidence="2 3" key="1">
    <citation type="submission" date="2019-09" db="EMBL/GenBank/DDBJ databases">
        <title>Distinct polysaccharide growth profiles of human intestinal Prevotella copri isolates.</title>
        <authorList>
            <person name="Fehlner-Peach H."/>
            <person name="Magnabosco C."/>
            <person name="Raghavan V."/>
            <person name="Scher J.U."/>
            <person name="Tett A."/>
            <person name="Cox L.M."/>
            <person name="Gottsegen C."/>
            <person name="Watters A."/>
            <person name="Wiltshire- Gordon J.D."/>
            <person name="Segata N."/>
            <person name="Bonneau R."/>
            <person name="Littman D.R."/>
        </authorList>
    </citation>
    <scope>NUCLEOTIDE SEQUENCE [LARGE SCALE GENOMIC DNA]</scope>
    <source>
        <strain evidence="2 3">BVe41219</strain>
    </source>
</reference>
<dbReference type="GO" id="GO:0016020">
    <property type="term" value="C:membrane"/>
    <property type="evidence" value="ECO:0007669"/>
    <property type="project" value="GOC"/>
</dbReference>
<dbReference type="InterPro" id="IPR051706">
    <property type="entry name" value="Glycosyltransferase_domain"/>
</dbReference>
<dbReference type="InterPro" id="IPR029044">
    <property type="entry name" value="Nucleotide-diphossugar_trans"/>
</dbReference>
<evidence type="ECO:0000313" key="2">
    <source>
        <dbReference type="EMBL" id="MQO55691.1"/>
    </source>
</evidence>
<proteinExistence type="predicted"/>
<keyword evidence="2" id="KW-0328">Glycosyltransferase</keyword>
<name>A0A6A7VLZ8_9BACT</name>
<dbReference type="Proteomes" id="UP000358159">
    <property type="component" value="Unassembled WGS sequence"/>
</dbReference>
<dbReference type="Pfam" id="PF04488">
    <property type="entry name" value="Gly_transf_sug"/>
    <property type="match status" value="1"/>
</dbReference>
<protein>
    <submittedName>
        <fullName evidence="2">Mannosyltransferase</fullName>
    </submittedName>
</protein>
<dbReference type="Gene3D" id="3.90.550.20">
    <property type="match status" value="1"/>
</dbReference>